<dbReference type="InterPro" id="IPR038471">
    <property type="entry name" value="MecA_C_sf"/>
</dbReference>
<comment type="caution">
    <text evidence="3">The sequence shown here is derived from an EMBL/GenBank/DDBJ whole genome shotgun (WGS) entry which is preliminary data.</text>
</comment>
<evidence type="ECO:0000256" key="1">
    <source>
        <dbReference type="ARBA" id="ARBA00005397"/>
    </source>
</evidence>
<accession>A0ABR7I9H8</accession>
<keyword evidence="4" id="KW-1185">Reference proteome</keyword>
<dbReference type="PANTHER" id="PTHR39161:SF1">
    <property type="entry name" value="ADAPTER PROTEIN MECA 1"/>
    <property type="match status" value="1"/>
</dbReference>
<dbReference type="InterPro" id="IPR008681">
    <property type="entry name" value="Neg-reg_MecA"/>
</dbReference>
<evidence type="ECO:0000256" key="2">
    <source>
        <dbReference type="SAM" id="MobiDB-lite"/>
    </source>
</evidence>
<sequence>MRFKRVDKSTVRCIVSQDEIEERGLKIEDLIKNGDKAQEFLNEVVDMAEEEIGFKMTSGIQAVQAAFLPNHDVVFTFSDKAENIGMDRALDHLKDMMTEEGWTDAERVDEIRGMTGQNQADAFAKLLREIQDRQEEELQESEAADRKDPSAEAQSTAETAGAPEEKKPTDYWMGNHMFIVFFGSMDHAVRFCRHFPGFAFRQESLYKTDDREYALILDIEEIGKEEMAALSIQACEYGTSFLIGDARAREIEEHAVCILPKQALYRLSNL</sequence>
<comment type="similarity">
    <text evidence="1">Belongs to the MecA family.</text>
</comment>
<feature type="region of interest" description="Disordered" evidence="2">
    <location>
        <begin position="134"/>
        <end position="168"/>
    </location>
</feature>
<reference evidence="3 4" key="1">
    <citation type="submission" date="2020-08" db="EMBL/GenBank/DDBJ databases">
        <title>Genome public.</title>
        <authorList>
            <person name="Liu C."/>
            <person name="Sun Q."/>
        </authorList>
    </citation>
    <scope>NUCLEOTIDE SEQUENCE [LARGE SCALE GENOMIC DNA]</scope>
    <source>
        <strain evidence="3 4">BX0805</strain>
    </source>
</reference>
<proteinExistence type="inferred from homology"/>
<dbReference type="Pfam" id="PF05389">
    <property type="entry name" value="MecA"/>
    <property type="match status" value="1"/>
</dbReference>
<dbReference type="EMBL" id="JACOQH010000003">
    <property type="protein sequence ID" value="MBC5753572.1"/>
    <property type="molecule type" value="Genomic_DNA"/>
</dbReference>
<protein>
    <submittedName>
        <fullName evidence="3">Adaptor protein MecA</fullName>
    </submittedName>
</protein>
<gene>
    <name evidence="3" type="ORF">H8Z76_05930</name>
</gene>
<dbReference type="Proteomes" id="UP000621540">
    <property type="component" value="Unassembled WGS sequence"/>
</dbReference>
<dbReference type="PANTHER" id="PTHR39161">
    <property type="entry name" value="ADAPTER PROTEIN MECA"/>
    <property type="match status" value="1"/>
</dbReference>
<name>A0ABR7I9H8_9FIRM</name>
<dbReference type="RefSeq" id="WP_186981937.1">
    <property type="nucleotide sequence ID" value="NZ_JACOQH010000003.1"/>
</dbReference>
<evidence type="ECO:0000313" key="3">
    <source>
        <dbReference type="EMBL" id="MBC5753572.1"/>
    </source>
</evidence>
<evidence type="ECO:0000313" key="4">
    <source>
        <dbReference type="Proteomes" id="UP000621540"/>
    </source>
</evidence>
<organism evidence="3 4">
    <name type="scientific">Roseburia yibonii</name>
    <dbReference type="NCBI Taxonomy" id="2763063"/>
    <lineage>
        <taxon>Bacteria</taxon>
        <taxon>Bacillati</taxon>
        <taxon>Bacillota</taxon>
        <taxon>Clostridia</taxon>
        <taxon>Lachnospirales</taxon>
        <taxon>Lachnospiraceae</taxon>
        <taxon>Roseburia</taxon>
    </lineage>
</organism>
<dbReference type="Gene3D" id="3.30.70.1950">
    <property type="match status" value="1"/>
</dbReference>